<sequence length="446" mass="48934">MRRAIVRLVNMPLTRSSTRSAATAAPATNVNKVQESPSTEAVTRNKRKSPTTPQKTPKQKKVKVENVPAVAATSNASPSLPAVPVSDADSETVFVPAVLNFSFEEAKRHLISVDGRFEDIFNRLRCKPYQSLEQVHPFRALVQSILGQQISWLAARSINHRFIRLYDPSLPEKPDHSIPKSATSFFPTPRQVANTDIPTLRTAGLSQRKAEYIQDLATRFADGRLSTEKLLAADDEEMAKMLIEVRGIGRWTVDMFAMFSLRRPNILPVGDLGVQRGILRWFLSLHSPAHSFTLSPEKLSGNDAEAAAIKAKAKADEDVLPVLGKEGNEIQEDDATIAGPSDISSVPPAPVSATPFKNEAVPASLPSLPPLFTPSINKTLHADNASAPLEPLPEGLSVAILKNRLNSKNKVKGAILTPKEMEDLTESWKPYRSLGVYYMWALAEEK</sequence>
<accession>A0ACB8AL62</accession>
<protein>
    <submittedName>
        <fullName evidence="1">DNA glycosylase</fullName>
    </submittedName>
</protein>
<dbReference type="Proteomes" id="UP000790377">
    <property type="component" value="Unassembled WGS sequence"/>
</dbReference>
<reference evidence="1" key="1">
    <citation type="journal article" date="2021" name="New Phytol.">
        <title>Evolutionary innovations through gain and loss of genes in the ectomycorrhizal Boletales.</title>
        <authorList>
            <person name="Wu G."/>
            <person name="Miyauchi S."/>
            <person name="Morin E."/>
            <person name="Kuo A."/>
            <person name="Drula E."/>
            <person name="Varga T."/>
            <person name="Kohler A."/>
            <person name="Feng B."/>
            <person name="Cao Y."/>
            <person name="Lipzen A."/>
            <person name="Daum C."/>
            <person name="Hundley H."/>
            <person name="Pangilinan J."/>
            <person name="Johnson J."/>
            <person name="Barry K."/>
            <person name="LaButti K."/>
            <person name="Ng V."/>
            <person name="Ahrendt S."/>
            <person name="Min B."/>
            <person name="Choi I.G."/>
            <person name="Park H."/>
            <person name="Plett J.M."/>
            <person name="Magnuson J."/>
            <person name="Spatafora J.W."/>
            <person name="Nagy L.G."/>
            <person name="Henrissat B."/>
            <person name="Grigoriev I.V."/>
            <person name="Yang Z.L."/>
            <person name="Xu J."/>
            <person name="Martin F.M."/>
        </authorList>
    </citation>
    <scope>NUCLEOTIDE SEQUENCE</scope>
    <source>
        <strain evidence="1">ATCC 28755</strain>
    </source>
</reference>
<comment type="caution">
    <text evidence="1">The sequence shown here is derived from an EMBL/GenBank/DDBJ whole genome shotgun (WGS) entry which is preliminary data.</text>
</comment>
<evidence type="ECO:0000313" key="1">
    <source>
        <dbReference type="EMBL" id="KAH7914124.1"/>
    </source>
</evidence>
<evidence type="ECO:0000313" key="2">
    <source>
        <dbReference type="Proteomes" id="UP000790377"/>
    </source>
</evidence>
<organism evidence="1 2">
    <name type="scientific">Hygrophoropsis aurantiaca</name>
    <dbReference type="NCBI Taxonomy" id="72124"/>
    <lineage>
        <taxon>Eukaryota</taxon>
        <taxon>Fungi</taxon>
        <taxon>Dikarya</taxon>
        <taxon>Basidiomycota</taxon>
        <taxon>Agaricomycotina</taxon>
        <taxon>Agaricomycetes</taxon>
        <taxon>Agaricomycetidae</taxon>
        <taxon>Boletales</taxon>
        <taxon>Coniophorineae</taxon>
        <taxon>Hygrophoropsidaceae</taxon>
        <taxon>Hygrophoropsis</taxon>
    </lineage>
</organism>
<name>A0ACB8AL62_9AGAM</name>
<gene>
    <name evidence="1" type="ORF">BJ138DRAFT_1144447</name>
</gene>
<dbReference type="EMBL" id="MU267618">
    <property type="protein sequence ID" value="KAH7914124.1"/>
    <property type="molecule type" value="Genomic_DNA"/>
</dbReference>
<proteinExistence type="predicted"/>
<keyword evidence="2" id="KW-1185">Reference proteome</keyword>